<protein>
    <submittedName>
        <fullName evidence="10">MFS transporter</fullName>
    </submittedName>
</protein>
<dbReference type="SUPFAM" id="SSF103473">
    <property type="entry name" value="MFS general substrate transporter"/>
    <property type="match status" value="1"/>
</dbReference>
<feature type="transmembrane region" description="Helical" evidence="8">
    <location>
        <begin position="279"/>
        <end position="296"/>
    </location>
</feature>
<evidence type="ECO:0000313" key="10">
    <source>
        <dbReference type="EMBL" id="MFC0682232.1"/>
    </source>
</evidence>
<accession>A0ABV6RZ38</accession>
<feature type="transmembrane region" description="Helical" evidence="8">
    <location>
        <begin position="396"/>
        <end position="416"/>
    </location>
</feature>
<keyword evidence="6 8" id="KW-0472">Membrane</keyword>
<dbReference type="Pfam" id="PF05977">
    <property type="entry name" value="MFS_3"/>
    <property type="match status" value="1"/>
</dbReference>
<reference evidence="10 11" key="1">
    <citation type="submission" date="2024-09" db="EMBL/GenBank/DDBJ databases">
        <authorList>
            <person name="Sun Q."/>
            <person name="Mori K."/>
        </authorList>
    </citation>
    <scope>NUCLEOTIDE SEQUENCE [LARGE SCALE GENOMIC DNA]</scope>
    <source>
        <strain evidence="10 11">KCTC 23076</strain>
    </source>
</reference>
<evidence type="ECO:0000256" key="7">
    <source>
        <dbReference type="SAM" id="MobiDB-lite"/>
    </source>
</evidence>
<feature type="transmembrane region" description="Helical" evidence="8">
    <location>
        <begin position="67"/>
        <end position="87"/>
    </location>
</feature>
<keyword evidence="2" id="KW-0813">Transport</keyword>
<dbReference type="RefSeq" id="WP_386676067.1">
    <property type="nucleotide sequence ID" value="NZ_JBHLTG010000012.1"/>
</dbReference>
<dbReference type="InterPro" id="IPR010290">
    <property type="entry name" value="TM_effector"/>
</dbReference>
<evidence type="ECO:0000256" key="3">
    <source>
        <dbReference type="ARBA" id="ARBA00022475"/>
    </source>
</evidence>
<gene>
    <name evidence="10" type="ORF">ACFFGH_30760</name>
</gene>
<evidence type="ECO:0000313" key="11">
    <source>
        <dbReference type="Proteomes" id="UP001589896"/>
    </source>
</evidence>
<feature type="transmembrane region" description="Helical" evidence="8">
    <location>
        <begin position="331"/>
        <end position="353"/>
    </location>
</feature>
<dbReference type="CDD" id="cd06173">
    <property type="entry name" value="MFS_MefA_like"/>
    <property type="match status" value="1"/>
</dbReference>
<name>A0ABV6RZ38_9GAMM</name>
<feature type="transmembrane region" description="Helical" evidence="8">
    <location>
        <begin position="126"/>
        <end position="142"/>
    </location>
</feature>
<feature type="region of interest" description="Disordered" evidence="7">
    <location>
        <begin position="483"/>
        <end position="506"/>
    </location>
</feature>
<evidence type="ECO:0000256" key="8">
    <source>
        <dbReference type="SAM" id="Phobius"/>
    </source>
</evidence>
<feature type="transmembrane region" description="Helical" evidence="8">
    <location>
        <begin position="99"/>
        <end position="120"/>
    </location>
</feature>
<dbReference type="PANTHER" id="PTHR23513">
    <property type="entry name" value="INTEGRAL MEMBRANE EFFLUX PROTEIN-RELATED"/>
    <property type="match status" value="1"/>
</dbReference>
<keyword evidence="5 8" id="KW-1133">Transmembrane helix</keyword>
<organism evidence="10 11">
    <name type="scientific">Lysobacter korlensis</name>
    <dbReference type="NCBI Taxonomy" id="553636"/>
    <lineage>
        <taxon>Bacteria</taxon>
        <taxon>Pseudomonadati</taxon>
        <taxon>Pseudomonadota</taxon>
        <taxon>Gammaproteobacteria</taxon>
        <taxon>Lysobacterales</taxon>
        <taxon>Lysobacteraceae</taxon>
        <taxon>Lysobacter</taxon>
    </lineage>
</organism>
<feature type="transmembrane region" description="Helical" evidence="8">
    <location>
        <begin position="163"/>
        <end position="187"/>
    </location>
</feature>
<dbReference type="Gene3D" id="1.20.1250.20">
    <property type="entry name" value="MFS general substrate transporter like domains"/>
    <property type="match status" value="1"/>
</dbReference>
<feature type="transmembrane region" description="Helical" evidence="8">
    <location>
        <begin position="308"/>
        <end position="325"/>
    </location>
</feature>
<feature type="transmembrane region" description="Helical" evidence="8">
    <location>
        <begin position="193"/>
        <end position="212"/>
    </location>
</feature>
<dbReference type="PANTHER" id="PTHR23513:SF11">
    <property type="entry name" value="STAPHYLOFERRIN A TRANSPORTER"/>
    <property type="match status" value="1"/>
</dbReference>
<evidence type="ECO:0000256" key="6">
    <source>
        <dbReference type="ARBA" id="ARBA00023136"/>
    </source>
</evidence>
<evidence type="ECO:0000259" key="9">
    <source>
        <dbReference type="PROSITE" id="PS50850"/>
    </source>
</evidence>
<comment type="subcellular location">
    <subcellularLocation>
        <location evidence="1">Cell membrane</location>
        <topology evidence="1">Multi-pass membrane protein</topology>
    </subcellularLocation>
</comment>
<evidence type="ECO:0000256" key="2">
    <source>
        <dbReference type="ARBA" id="ARBA00022448"/>
    </source>
</evidence>
<keyword evidence="4 8" id="KW-0812">Transmembrane</keyword>
<sequence>MSSPATDASVTAPLPIFAERPSWRDTFSALRVFNYRLYVIAQLFANTTGWMQRIATDWLVLQLTGSIGLVGLTVALQCLPILLFGVYGGVLADRLPKRVTILITQATVAVLSGSLAVLAITGAVELWHVYAIVFVIGMLQVVEAPARSVFVNELVGHSHLRNAISVNASIFHLGGLLGPAIAGGMIVLVGAGWAIGINAAAGLITIGSLLLMRRSELRVAAPVAAARGQIREAVRYVLSKPTIAWPMGMLLFVAVFGMSMPTLLAGMANSAFGTGAQGYGLYNSFAAIGALTGALLSTRRTSLRIRSVILAGLAYGVFMLSAGLAPVAPLFLAMLVGIGITRLLFATAAESLSQLTSNVAIRGRVMSIYMMIIIGGQAIGGPLLGFLADALGPRQAFVLAGGVLTTAAITLGILLARKGRLRLRVGFRQPRLVRIVERSEPRAVDTPSRTRAAGAERRRFAQARRFAVRPITQARTTVTTLVRTGSAAVRPRRRSQRADAARRSDS</sequence>
<feature type="domain" description="Major facilitator superfamily (MFS) profile" evidence="9">
    <location>
        <begin position="1"/>
        <end position="419"/>
    </location>
</feature>
<keyword evidence="11" id="KW-1185">Reference proteome</keyword>
<feature type="compositionally biased region" description="Basic and acidic residues" evidence="7">
    <location>
        <begin position="496"/>
        <end position="506"/>
    </location>
</feature>
<feature type="transmembrane region" description="Helical" evidence="8">
    <location>
        <begin position="365"/>
        <end position="384"/>
    </location>
</feature>
<dbReference type="InterPro" id="IPR020846">
    <property type="entry name" value="MFS_dom"/>
</dbReference>
<dbReference type="InterPro" id="IPR036259">
    <property type="entry name" value="MFS_trans_sf"/>
</dbReference>
<evidence type="ECO:0000256" key="4">
    <source>
        <dbReference type="ARBA" id="ARBA00022692"/>
    </source>
</evidence>
<comment type="caution">
    <text evidence="10">The sequence shown here is derived from an EMBL/GenBank/DDBJ whole genome shotgun (WGS) entry which is preliminary data.</text>
</comment>
<feature type="transmembrane region" description="Helical" evidence="8">
    <location>
        <begin position="243"/>
        <end position="267"/>
    </location>
</feature>
<evidence type="ECO:0000256" key="1">
    <source>
        <dbReference type="ARBA" id="ARBA00004651"/>
    </source>
</evidence>
<dbReference type="EMBL" id="JBHLTG010000012">
    <property type="protein sequence ID" value="MFC0682232.1"/>
    <property type="molecule type" value="Genomic_DNA"/>
</dbReference>
<dbReference type="PROSITE" id="PS50850">
    <property type="entry name" value="MFS"/>
    <property type="match status" value="1"/>
</dbReference>
<proteinExistence type="predicted"/>
<evidence type="ECO:0000256" key="5">
    <source>
        <dbReference type="ARBA" id="ARBA00022989"/>
    </source>
</evidence>
<dbReference type="Proteomes" id="UP001589896">
    <property type="component" value="Unassembled WGS sequence"/>
</dbReference>
<keyword evidence="3" id="KW-1003">Cell membrane</keyword>